<evidence type="ECO:0000259" key="3">
    <source>
        <dbReference type="PROSITE" id="PS51184"/>
    </source>
</evidence>
<dbReference type="GeneID" id="63685495"/>
<dbReference type="SMART" id="SM00256">
    <property type="entry name" value="FBOX"/>
    <property type="match status" value="1"/>
</dbReference>
<dbReference type="HOGENOM" id="CLU_016785_1_2_1"/>
<dbReference type="OMA" id="WPAYKNW"/>
<keyword evidence="5" id="KW-1185">Reference proteome</keyword>
<dbReference type="SMART" id="SM00558">
    <property type="entry name" value="JmjC"/>
    <property type="match status" value="1"/>
</dbReference>
<dbReference type="PROSITE" id="PS51184">
    <property type="entry name" value="JMJC"/>
    <property type="match status" value="1"/>
</dbReference>
<gene>
    <name evidence="4" type="ORF">DACRYDRAFT_117679</name>
</gene>
<dbReference type="SUPFAM" id="SSF81383">
    <property type="entry name" value="F-box domain"/>
    <property type="match status" value="1"/>
</dbReference>
<dbReference type="CDD" id="cd09917">
    <property type="entry name" value="F-box_SF"/>
    <property type="match status" value="1"/>
</dbReference>
<dbReference type="InterPro" id="IPR041667">
    <property type="entry name" value="Cupin_8"/>
</dbReference>
<dbReference type="Proteomes" id="UP000030653">
    <property type="component" value="Unassembled WGS sequence"/>
</dbReference>
<dbReference type="CDD" id="cd02208">
    <property type="entry name" value="cupin_RmlC-like"/>
    <property type="match status" value="1"/>
</dbReference>
<evidence type="ECO:0000256" key="1">
    <source>
        <dbReference type="SAM" id="MobiDB-lite"/>
    </source>
</evidence>
<feature type="domain" description="F-box" evidence="2">
    <location>
        <begin position="45"/>
        <end position="91"/>
    </location>
</feature>
<evidence type="ECO:0000313" key="4">
    <source>
        <dbReference type="EMBL" id="EJU00093.1"/>
    </source>
</evidence>
<dbReference type="InterPro" id="IPR036047">
    <property type="entry name" value="F-box-like_dom_sf"/>
</dbReference>
<name>M5G8K0_DACPD</name>
<dbReference type="InterPro" id="IPR003347">
    <property type="entry name" value="JmjC_dom"/>
</dbReference>
<dbReference type="Gene3D" id="1.20.1280.50">
    <property type="match status" value="1"/>
</dbReference>
<dbReference type="RefSeq" id="XP_040626990.1">
    <property type="nucleotide sequence ID" value="XM_040770433.1"/>
</dbReference>
<dbReference type="Gene3D" id="2.60.120.650">
    <property type="entry name" value="Cupin"/>
    <property type="match status" value="1"/>
</dbReference>
<feature type="region of interest" description="Disordered" evidence="1">
    <location>
        <begin position="478"/>
        <end position="506"/>
    </location>
</feature>
<sequence length="528" mass="59188">MPVPTRPRSPSPSPQHKKLKFTPVALYGILPLGNYLGRPSLPCSLGTLRRLPDELILYLFSLFSPSDLLSLSAVSKACFAFALHEPLWKEHYVSLSEGKLGRWQGTWRKTFLTRLGHAPDLPIWPTDGISCRGIFSDVLYQPQLCASLPLHHYFPSKKQNIPRRPYTSLSPAEFAAHYAAPGEPVILTGALETWAAYTHPSHKWSLSSLANRFPSVRLQAEALSCTFAEYERYASNCAGEDTPLYMFDSGFVESASGMGEEYKPFEVFGEDLFDLFGSERPDYRWLIAGPAHSGSTFHLDPNSTSAWNASLKGTKAWVFFPPQCTPPGVYVSPDEGEVTGPVGVGEWVEAYLKEGWRRFGPQGREGAGLMRIGLQREGDVVYVPSGWWHLVVNLTPCIAVTQNFVSQHELHKVLKFMRDKPGQVSGFKDPKRRDECCEGEEDESGDAYRAGLYGRFVNLLEENEPGLLREALAKLGPVPVGREGEGEGSKVRERKERVVQKEKEKEQGSFRFDFELDFELEEEEVGYQ</sequence>
<dbReference type="GO" id="GO:0000987">
    <property type="term" value="F:cis-regulatory region sequence-specific DNA binding"/>
    <property type="evidence" value="ECO:0007669"/>
    <property type="project" value="TreeGrafter"/>
</dbReference>
<dbReference type="GO" id="GO:0005634">
    <property type="term" value="C:nucleus"/>
    <property type="evidence" value="ECO:0007669"/>
    <property type="project" value="TreeGrafter"/>
</dbReference>
<dbReference type="AlphaFoldDB" id="M5G8K0"/>
<evidence type="ECO:0000259" key="2">
    <source>
        <dbReference type="PROSITE" id="PS50181"/>
    </source>
</evidence>
<feature type="domain" description="JmjC" evidence="3">
    <location>
        <begin position="253"/>
        <end position="421"/>
    </location>
</feature>
<proteinExistence type="predicted"/>
<dbReference type="InterPro" id="IPR050910">
    <property type="entry name" value="JMJD6_ArgDemeth/LysHydrox"/>
</dbReference>
<dbReference type="OrthoDB" id="424465at2759"/>
<feature type="compositionally biased region" description="Basic and acidic residues" evidence="1">
    <location>
        <begin position="482"/>
        <end position="506"/>
    </location>
</feature>
<dbReference type="PROSITE" id="PS50181">
    <property type="entry name" value="FBOX"/>
    <property type="match status" value="1"/>
</dbReference>
<accession>M5G8K0</accession>
<dbReference type="Pfam" id="PF12937">
    <property type="entry name" value="F-box-like"/>
    <property type="match status" value="1"/>
</dbReference>
<reference evidence="4 5" key="1">
    <citation type="journal article" date="2012" name="Science">
        <title>The Paleozoic origin of enzymatic lignin decomposition reconstructed from 31 fungal genomes.</title>
        <authorList>
            <person name="Floudas D."/>
            <person name="Binder M."/>
            <person name="Riley R."/>
            <person name="Barry K."/>
            <person name="Blanchette R.A."/>
            <person name="Henrissat B."/>
            <person name="Martinez A.T."/>
            <person name="Otillar R."/>
            <person name="Spatafora J.W."/>
            <person name="Yadav J.S."/>
            <person name="Aerts A."/>
            <person name="Benoit I."/>
            <person name="Boyd A."/>
            <person name="Carlson A."/>
            <person name="Copeland A."/>
            <person name="Coutinho P.M."/>
            <person name="de Vries R.P."/>
            <person name="Ferreira P."/>
            <person name="Findley K."/>
            <person name="Foster B."/>
            <person name="Gaskell J."/>
            <person name="Glotzer D."/>
            <person name="Gorecki P."/>
            <person name="Heitman J."/>
            <person name="Hesse C."/>
            <person name="Hori C."/>
            <person name="Igarashi K."/>
            <person name="Jurgens J.A."/>
            <person name="Kallen N."/>
            <person name="Kersten P."/>
            <person name="Kohler A."/>
            <person name="Kuees U."/>
            <person name="Kumar T.K.A."/>
            <person name="Kuo A."/>
            <person name="LaButti K."/>
            <person name="Larrondo L.F."/>
            <person name="Lindquist E."/>
            <person name="Ling A."/>
            <person name="Lombard V."/>
            <person name="Lucas S."/>
            <person name="Lundell T."/>
            <person name="Martin R."/>
            <person name="McLaughlin D.J."/>
            <person name="Morgenstern I."/>
            <person name="Morin E."/>
            <person name="Murat C."/>
            <person name="Nagy L.G."/>
            <person name="Nolan M."/>
            <person name="Ohm R.A."/>
            <person name="Patyshakuliyeva A."/>
            <person name="Rokas A."/>
            <person name="Ruiz-Duenas F.J."/>
            <person name="Sabat G."/>
            <person name="Salamov A."/>
            <person name="Samejima M."/>
            <person name="Schmutz J."/>
            <person name="Slot J.C."/>
            <person name="St John F."/>
            <person name="Stenlid J."/>
            <person name="Sun H."/>
            <person name="Sun S."/>
            <person name="Syed K."/>
            <person name="Tsang A."/>
            <person name="Wiebenga A."/>
            <person name="Young D."/>
            <person name="Pisabarro A."/>
            <person name="Eastwood D.C."/>
            <person name="Martin F."/>
            <person name="Cullen D."/>
            <person name="Grigoriev I.V."/>
            <person name="Hibbett D.S."/>
        </authorList>
    </citation>
    <scope>NUCLEOTIDE SEQUENCE [LARGE SCALE GENOMIC DNA]</scope>
    <source>
        <strain evidence="4 5">DJM-731 SS1</strain>
    </source>
</reference>
<dbReference type="STRING" id="1858805.M5G8K0"/>
<dbReference type="EMBL" id="JH795868">
    <property type="protein sequence ID" value="EJU00093.1"/>
    <property type="molecule type" value="Genomic_DNA"/>
</dbReference>
<dbReference type="PANTHER" id="PTHR12480:SF21">
    <property type="entry name" value="JMJC DOMAIN-CONTAINING PROTEIN 8"/>
    <property type="match status" value="1"/>
</dbReference>
<organism evidence="4 5">
    <name type="scientific">Dacryopinax primogenitus (strain DJM 731)</name>
    <name type="common">Brown rot fungus</name>
    <dbReference type="NCBI Taxonomy" id="1858805"/>
    <lineage>
        <taxon>Eukaryota</taxon>
        <taxon>Fungi</taxon>
        <taxon>Dikarya</taxon>
        <taxon>Basidiomycota</taxon>
        <taxon>Agaricomycotina</taxon>
        <taxon>Dacrymycetes</taxon>
        <taxon>Dacrymycetales</taxon>
        <taxon>Dacrymycetaceae</taxon>
        <taxon>Dacryopinax</taxon>
    </lineage>
</organism>
<dbReference type="Pfam" id="PF13621">
    <property type="entry name" value="Cupin_8"/>
    <property type="match status" value="1"/>
</dbReference>
<dbReference type="SUPFAM" id="SSF51197">
    <property type="entry name" value="Clavaminate synthase-like"/>
    <property type="match status" value="1"/>
</dbReference>
<dbReference type="PANTHER" id="PTHR12480">
    <property type="entry name" value="ARGININE DEMETHYLASE AND LYSYL-HYDROXYLASE JMJD"/>
    <property type="match status" value="1"/>
</dbReference>
<evidence type="ECO:0000313" key="5">
    <source>
        <dbReference type="Proteomes" id="UP000030653"/>
    </source>
</evidence>
<dbReference type="InterPro" id="IPR001810">
    <property type="entry name" value="F-box_dom"/>
</dbReference>
<protein>
    <submittedName>
        <fullName evidence="4">Clavaminate synthase-like protein</fullName>
    </submittedName>
</protein>